<accession>C0W196</accession>
<reference evidence="10 11" key="1">
    <citation type="submission" date="2009-01" db="EMBL/GenBank/DDBJ databases">
        <authorList>
            <person name="Qin X."/>
            <person name="Bachman B."/>
            <person name="Battles P."/>
            <person name="Bell A."/>
            <person name="Bess C."/>
            <person name="Bickham C."/>
            <person name="Chaboub L."/>
            <person name="Chen D."/>
            <person name="Coyle M."/>
            <person name="Deiros D.R."/>
            <person name="Dinh H."/>
            <person name="Forbes L."/>
            <person name="Fowler G."/>
            <person name="Francisco L."/>
            <person name="Fu Q."/>
            <person name="Gubbala S."/>
            <person name="Hale W."/>
            <person name="Han Y."/>
            <person name="Hemphill L."/>
            <person name="Highlander S.K."/>
            <person name="Hirani K."/>
            <person name="Hogues M."/>
            <person name="Jackson L."/>
            <person name="Jakkamsetti A."/>
            <person name="Javaid M."/>
            <person name="Jiang H."/>
            <person name="Korchina V."/>
            <person name="Kovar C."/>
            <person name="Lara F."/>
            <person name="Lee S."/>
            <person name="Mata R."/>
            <person name="Mathew T."/>
            <person name="Moen C."/>
            <person name="Morales K."/>
            <person name="Munidasa M."/>
            <person name="Nazareth L."/>
            <person name="Ngo R."/>
            <person name="Nguyen L."/>
            <person name="Okwuonu G."/>
            <person name="Ongeri F."/>
            <person name="Patil S."/>
            <person name="Petrosino J."/>
            <person name="Pham C."/>
            <person name="Pham P."/>
            <person name="Pu L.-L."/>
            <person name="Puazo M."/>
            <person name="Raj R."/>
            <person name="Reid J."/>
            <person name="Rouhana J."/>
            <person name="Saada N."/>
            <person name="Shang Y."/>
            <person name="Simmons D."/>
            <person name="Thornton R."/>
            <person name="Warren J."/>
            <person name="Weissenberger G."/>
            <person name="Zhang J."/>
            <person name="Zhang L."/>
            <person name="Zhou C."/>
            <person name="Zhu D."/>
            <person name="Muzny D."/>
            <person name="Worley K."/>
            <person name="Gibbs R."/>
        </authorList>
    </citation>
    <scope>NUCLEOTIDE SEQUENCE [LARGE SCALE GENOMIC DNA]</scope>
    <source>
        <strain evidence="10 11">DSM 15436</strain>
    </source>
</reference>
<dbReference type="HOGENOM" id="CLU_000604_84_9_11"/>
<dbReference type="GO" id="GO:0016887">
    <property type="term" value="F:ATP hydrolysis activity"/>
    <property type="evidence" value="ECO:0007669"/>
    <property type="project" value="InterPro"/>
</dbReference>
<dbReference type="SUPFAM" id="SSF52540">
    <property type="entry name" value="P-loop containing nucleoside triphosphate hydrolases"/>
    <property type="match status" value="1"/>
</dbReference>
<dbReference type="InterPro" id="IPR003593">
    <property type="entry name" value="AAA+_ATPase"/>
</dbReference>
<evidence type="ECO:0000313" key="10">
    <source>
        <dbReference type="EMBL" id="EEH63585.1"/>
    </source>
</evidence>
<dbReference type="GO" id="GO:0005886">
    <property type="term" value="C:plasma membrane"/>
    <property type="evidence" value="ECO:0007669"/>
    <property type="project" value="UniProtKB-SubCell"/>
</dbReference>
<comment type="caution">
    <text evidence="10">The sequence shown here is derived from an EMBL/GenBank/DDBJ whole genome shotgun (WGS) entry which is preliminary data.</text>
</comment>
<dbReference type="GO" id="GO:0005524">
    <property type="term" value="F:ATP binding"/>
    <property type="evidence" value="ECO:0007669"/>
    <property type="project" value="UniProtKB-KW"/>
</dbReference>
<dbReference type="InterPro" id="IPR039421">
    <property type="entry name" value="Type_1_exporter"/>
</dbReference>
<keyword evidence="4 10" id="KW-0067">ATP-binding</keyword>
<evidence type="ECO:0000256" key="1">
    <source>
        <dbReference type="ARBA" id="ARBA00004651"/>
    </source>
</evidence>
<dbReference type="SUPFAM" id="SSF90123">
    <property type="entry name" value="ABC transporter transmembrane region"/>
    <property type="match status" value="1"/>
</dbReference>
<dbReference type="Pfam" id="PF00005">
    <property type="entry name" value="ABC_tran"/>
    <property type="match status" value="1"/>
</dbReference>
<dbReference type="OrthoDB" id="9762778at2"/>
<dbReference type="InterPro" id="IPR036640">
    <property type="entry name" value="ABC1_TM_sf"/>
</dbReference>
<evidence type="ECO:0000256" key="4">
    <source>
        <dbReference type="ARBA" id="ARBA00022840"/>
    </source>
</evidence>
<sequence>MKNQQTQQPALKEIIKWLTGITKPVHKPLFISTCFRVFNLIADFTLFAVAGGGVAALIAGSAQVSTVFTALIIASAVKAVAFYFEQFSGHFVAFKALELLRTYAFSKLWPKAPAIVSHSHSGDVLASLTRDVDRIEVFYAHTFAPLVSAVIAPLAILNFIGFYWGWELAIVPLICLLLSIFVLPFFGTKQAFAATQETLVLRRKLAHHVTDSVAGVAEVVGYNQETNRLAEMTDFEDKVAQRANFPRVMVAFRRAVNAALMLISVTGIVFVGLHYGHTVVLVAALATGALRLFEGPRGVEDALGYLDHSIAAARRLWGISNSPLKVTDGDETYAPNTAPTVTWKDVDYHYLDANGNPVKHALENVNITAPAGKRTVILGVSGSGKSTAAQLLMRFDDPETGAIKLDGKDVRNYTLDSLRHNVVLVTQKNQHLDADIATNLRLGAPQATDTQLWEALETVGLKAEVMEMPQQLSTSVGAGGSQLSGGQSQRLALARALLMQPKVLVLDEFSANLNSALEKEIRTHLAEKYAGITIIEITHRLESVAHADQIILIDEGRVVEAGSVAELLAINGQVKRLLERDVRE</sequence>
<dbReference type="Gene3D" id="1.20.1560.10">
    <property type="entry name" value="ABC transporter type 1, transmembrane domain"/>
    <property type="match status" value="1"/>
</dbReference>
<keyword evidence="5 7" id="KW-1133">Transmembrane helix</keyword>
<dbReference type="Pfam" id="PF00664">
    <property type="entry name" value="ABC_membrane"/>
    <property type="match status" value="1"/>
</dbReference>
<dbReference type="STRING" id="525245.HMPREF0044_1186"/>
<dbReference type="InterPro" id="IPR011527">
    <property type="entry name" value="ABC1_TM_dom"/>
</dbReference>
<dbReference type="eggNOG" id="COG1132">
    <property type="taxonomic scope" value="Bacteria"/>
</dbReference>
<dbReference type="RefSeq" id="WP_006546356.1">
    <property type="nucleotide sequence ID" value="NZ_DS999541.1"/>
</dbReference>
<keyword evidence="6 7" id="KW-0472">Membrane</keyword>
<feature type="transmembrane region" description="Helical" evidence="7">
    <location>
        <begin position="64"/>
        <end position="84"/>
    </location>
</feature>
<evidence type="ECO:0000256" key="7">
    <source>
        <dbReference type="SAM" id="Phobius"/>
    </source>
</evidence>
<dbReference type="PROSITE" id="PS50893">
    <property type="entry name" value="ABC_TRANSPORTER_2"/>
    <property type="match status" value="1"/>
</dbReference>
<dbReference type="PROSITE" id="PS00211">
    <property type="entry name" value="ABC_TRANSPORTER_1"/>
    <property type="match status" value="1"/>
</dbReference>
<feature type="domain" description="ABC transmembrane type-1" evidence="9">
    <location>
        <begin position="70"/>
        <end position="274"/>
    </location>
</feature>
<dbReference type="PROSITE" id="PS50929">
    <property type="entry name" value="ABC_TM1F"/>
    <property type="match status" value="1"/>
</dbReference>
<organism evidence="10 11">
    <name type="scientific">Gleimia coleocanis DSM 15436</name>
    <dbReference type="NCBI Taxonomy" id="525245"/>
    <lineage>
        <taxon>Bacteria</taxon>
        <taxon>Bacillati</taxon>
        <taxon>Actinomycetota</taxon>
        <taxon>Actinomycetes</taxon>
        <taxon>Actinomycetales</taxon>
        <taxon>Actinomycetaceae</taxon>
        <taxon>Gleimia</taxon>
    </lineage>
</organism>
<dbReference type="PANTHER" id="PTHR43394">
    <property type="entry name" value="ATP-DEPENDENT PERMEASE MDL1, MITOCHONDRIAL"/>
    <property type="match status" value="1"/>
</dbReference>
<dbReference type="GO" id="GO:0015421">
    <property type="term" value="F:ABC-type oligopeptide transporter activity"/>
    <property type="evidence" value="ECO:0007669"/>
    <property type="project" value="TreeGrafter"/>
</dbReference>
<dbReference type="InterPro" id="IPR017871">
    <property type="entry name" value="ABC_transporter-like_CS"/>
</dbReference>
<keyword evidence="3" id="KW-0547">Nucleotide-binding</keyword>
<protein>
    <submittedName>
        <fullName evidence="10">ABC transporter, ATP-binding protein</fullName>
    </submittedName>
</protein>
<feature type="domain" description="ABC transporter" evidence="8">
    <location>
        <begin position="341"/>
        <end position="580"/>
    </location>
</feature>
<dbReference type="AlphaFoldDB" id="C0W196"/>
<keyword evidence="2 7" id="KW-0812">Transmembrane</keyword>
<feature type="transmembrane region" description="Helical" evidence="7">
    <location>
        <begin position="163"/>
        <end position="186"/>
    </location>
</feature>
<dbReference type="InterPro" id="IPR027417">
    <property type="entry name" value="P-loop_NTPase"/>
</dbReference>
<dbReference type="PANTHER" id="PTHR43394:SF1">
    <property type="entry name" value="ATP-BINDING CASSETTE SUB-FAMILY B MEMBER 10, MITOCHONDRIAL"/>
    <property type="match status" value="1"/>
</dbReference>
<evidence type="ECO:0000256" key="6">
    <source>
        <dbReference type="ARBA" id="ARBA00023136"/>
    </source>
</evidence>
<proteinExistence type="predicted"/>
<evidence type="ECO:0000256" key="2">
    <source>
        <dbReference type="ARBA" id="ARBA00022692"/>
    </source>
</evidence>
<dbReference type="Proteomes" id="UP000010301">
    <property type="component" value="Unassembled WGS sequence"/>
</dbReference>
<feature type="transmembrane region" description="Helical" evidence="7">
    <location>
        <begin position="137"/>
        <end position="157"/>
    </location>
</feature>
<dbReference type="Gene3D" id="3.40.50.300">
    <property type="entry name" value="P-loop containing nucleotide triphosphate hydrolases"/>
    <property type="match status" value="1"/>
</dbReference>
<feature type="transmembrane region" description="Helical" evidence="7">
    <location>
        <begin position="255"/>
        <end position="275"/>
    </location>
</feature>
<dbReference type="EMBL" id="ACFG01000032">
    <property type="protein sequence ID" value="EEH63585.1"/>
    <property type="molecule type" value="Genomic_DNA"/>
</dbReference>
<keyword evidence="11" id="KW-1185">Reference proteome</keyword>
<dbReference type="SMART" id="SM00382">
    <property type="entry name" value="AAA"/>
    <property type="match status" value="1"/>
</dbReference>
<evidence type="ECO:0000259" key="8">
    <source>
        <dbReference type="PROSITE" id="PS50893"/>
    </source>
</evidence>
<feature type="transmembrane region" description="Helical" evidence="7">
    <location>
        <begin position="37"/>
        <end position="58"/>
    </location>
</feature>
<evidence type="ECO:0000259" key="9">
    <source>
        <dbReference type="PROSITE" id="PS50929"/>
    </source>
</evidence>
<name>C0W196_9ACTO</name>
<gene>
    <name evidence="10" type="ORF">HMPREF0044_1186</name>
</gene>
<evidence type="ECO:0000256" key="3">
    <source>
        <dbReference type="ARBA" id="ARBA00022741"/>
    </source>
</evidence>
<evidence type="ECO:0000313" key="11">
    <source>
        <dbReference type="Proteomes" id="UP000010301"/>
    </source>
</evidence>
<comment type="subcellular location">
    <subcellularLocation>
        <location evidence="1">Cell membrane</location>
        <topology evidence="1">Multi-pass membrane protein</topology>
    </subcellularLocation>
</comment>
<dbReference type="InterPro" id="IPR003439">
    <property type="entry name" value="ABC_transporter-like_ATP-bd"/>
</dbReference>
<evidence type="ECO:0000256" key="5">
    <source>
        <dbReference type="ARBA" id="ARBA00022989"/>
    </source>
</evidence>